<name>W1Y9R7_9ZZZZ</name>
<reference evidence="1" key="1">
    <citation type="submission" date="2013-12" db="EMBL/GenBank/DDBJ databases">
        <title>A Varibaculum cambriense genome reconstructed from a premature infant gut community with otherwise low bacterial novelty that shifts toward anaerobic metabolism during the third week of life.</title>
        <authorList>
            <person name="Brown C.T."/>
            <person name="Sharon I."/>
            <person name="Thomas B.C."/>
            <person name="Castelle C.J."/>
            <person name="Morowitz M.J."/>
            <person name="Banfield J.F."/>
        </authorList>
    </citation>
    <scope>NUCLEOTIDE SEQUENCE</scope>
</reference>
<organism evidence="1">
    <name type="scientific">human gut metagenome</name>
    <dbReference type="NCBI Taxonomy" id="408170"/>
    <lineage>
        <taxon>unclassified sequences</taxon>
        <taxon>metagenomes</taxon>
        <taxon>organismal metagenomes</taxon>
    </lineage>
</organism>
<sequence>EVWNLGKDQYNWPITSGYEIHRKAIMVENEEGRYTPLEINY</sequence>
<dbReference type="AlphaFoldDB" id="W1Y9R7"/>
<evidence type="ECO:0000313" key="1">
    <source>
        <dbReference type="EMBL" id="ETJ39303.1"/>
    </source>
</evidence>
<protein>
    <submittedName>
        <fullName evidence="1">Uncharacterized protein</fullName>
    </submittedName>
</protein>
<dbReference type="EMBL" id="AZMM01006818">
    <property type="protein sequence ID" value="ETJ39303.1"/>
    <property type="molecule type" value="Genomic_DNA"/>
</dbReference>
<accession>W1Y9R7</accession>
<gene>
    <name evidence="1" type="ORF">Q604_UNBC06818G0001</name>
</gene>
<feature type="non-terminal residue" evidence="1">
    <location>
        <position position="1"/>
    </location>
</feature>
<comment type="caution">
    <text evidence="1">The sequence shown here is derived from an EMBL/GenBank/DDBJ whole genome shotgun (WGS) entry which is preliminary data.</text>
</comment>
<proteinExistence type="predicted"/>